<keyword evidence="4" id="KW-1185">Reference proteome</keyword>
<name>A0A7K0J5E7_9ACTN</name>
<dbReference type="EMBL" id="VUMG01000001">
    <property type="protein sequence ID" value="MSS45132.1"/>
    <property type="molecule type" value="Genomic_DNA"/>
</dbReference>
<organism evidence="3 4">
    <name type="scientific">Cutibacterium porci</name>
    <dbReference type="NCBI Taxonomy" id="2605781"/>
    <lineage>
        <taxon>Bacteria</taxon>
        <taxon>Bacillati</taxon>
        <taxon>Actinomycetota</taxon>
        <taxon>Actinomycetes</taxon>
        <taxon>Propionibacteriales</taxon>
        <taxon>Propionibacteriaceae</taxon>
        <taxon>Cutibacterium</taxon>
    </lineage>
</organism>
<comment type="similarity">
    <text evidence="1">Belongs to the CutC family.</text>
</comment>
<dbReference type="Pfam" id="PF03932">
    <property type="entry name" value="CutC"/>
    <property type="match status" value="1"/>
</dbReference>
<evidence type="ECO:0000313" key="3">
    <source>
        <dbReference type="EMBL" id="MSS45132.1"/>
    </source>
</evidence>
<dbReference type="Proteomes" id="UP000466104">
    <property type="component" value="Unassembled WGS sequence"/>
</dbReference>
<dbReference type="PANTHER" id="PTHR12598">
    <property type="entry name" value="COPPER HOMEOSTASIS PROTEIN CUTC"/>
    <property type="match status" value="1"/>
</dbReference>
<gene>
    <name evidence="3" type="ORF">FYJ43_03505</name>
</gene>
<dbReference type="Gene3D" id="3.20.20.380">
    <property type="entry name" value="Copper homeostasis (CutC) domain"/>
    <property type="match status" value="1"/>
</dbReference>
<dbReference type="PANTHER" id="PTHR12598:SF0">
    <property type="entry name" value="COPPER HOMEOSTASIS PROTEIN CUTC HOMOLOG"/>
    <property type="match status" value="1"/>
</dbReference>
<dbReference type="InterPro" id="IPR005627">
    <property type="entry name" value="CutC-like"/>
</dbReference>
<sequence length="228" mass="24862">MALLEVICLHENDAKRAAQGGADRIELVGTMDDGGLAPSPELLARVLTAVDIPVRPMLRLDGGFRADPGRRDEILRLASIYRDLGADGPVLGFLDEATGVDVDTVIELTDDFPRWTFHRAIDSSLEPDKAWVQLLGLPGLDQVLTAGSPRGVEHGIDDLIERANADPRVAALIMAGGGLRAEHVPWLYQAGVRAFHIGSPARPQGSWKAWVDADLVRSWRELLDRLTR</sequence>
<comment type="caution">
    <text evidence="3">The sequence shown here is derived from an EMBL/GenBank/DDBJ whole genome shotgun (WGS) entry which is preliminary data.</text>
</comment>
<evidence type="ECO:0000256" key="1">
    <source>
        <dbReference type="ARBA" id="ARBA00007768"/>
    </source>
</evidence>
<dbReference type="GO" id="GO:0005507">
    <property type="term" value="F:copper ion binding"/>
    <property type="evidence" value="ECO:0007669"/>
    <property type="project" value="TreeGrafter"/>
</dbReference>
<protein>
    <recommendedName>
        <fullName evidence="2">Copper homeostasis protein cutC homolog</fullName>
    </recommendedName>
</protein>
<accession>A0A7K0J5E7</accession>
<proteinExistence type="inferred from homology"/>
<dbReference type="AlphaFoldDB" id="A0A7K0J5E7"/>
<evidence type="ECO:0000313" key="4">
    <source>
        <dbReference type="Proteomes" id="UP000466104"/>
    </source>
</evidence>
<evidence type="ECO:0000256" key="2">
    <source>
        <dbReference type="ARBA" id="ARBA00019014"/>
    </source>
</evidence>
<dbReference type="RefSeq" id="WP_154561907.1">
    <property type="nucleotide sequence ID" value="NZ_VUMG01000001.1"/>
</dbReference>
<reference evidence="3 4" key="1">
    <citation type="submission" date="2019-08" db="EMBL/GenBank/DDBJ databases">
        <title>In-depth cultivation of the pig gut microbiome towards novel bacterial diversity and tailored functional studies.</title>
        <authorList>
            <person name="Wylensek D."/>
            <person name="Hitch T.C.A."/>
            <person name="Clavel T."/>
        </authorList>
    </citation>
    <scope>NUCLEOTIDE SEQUENCE [LARGE SCALE GENOMIC DNA]</scope>
    <source>
        <strain evidence="3 4">WCA-380-WT-3A</strain>
    </source>
</reference>
<dbReference type="InterPro" id="IPR036822">
    <property type="entry name" value="CutC-like_dom_sf"/>
</dbReference>
<dbReference type="SUPFAM" id="SSF110395">
    <property type="entry name" value="CutC-like"/>
    <property type="match status" value="1"/>
</dbReference>